<protein>
    <recommendedName>
        <fullName evidence="3">Lipoprotein</fullName>
    </recommendedName>
</protein>
<evidence type="ECO:0008006" key="3">
    <source>
        <dbReference type="Google" id="ProtNLM"/>
    </source>
</evidence>
<sequence length="527" mass="59008">MMIRYIIFLLVLFFLAGCGMSGSTSKDNSKDASTGESVANIDLNTTDDSTLIATAEIPEEEETILPQTFSIAFPAILKKESNVTTEDESDNSITQSDENNRTADSNTSVENNETDDSNTSVENNQTTDSNISVENNQTVEYCERVDDNKTIENNQTNSEKENIAYNSLKDKIEKIERVIKISQVNLTVLEGAMPQILDNGENMDVNTTYLFEENQLTVVMDNRTRAELSSIIEDNNITFPDINDTGVSLGAVVYTKYSDDTLYQYGLDHNMSSKKLENDTNSSKKEQYSFKWSDNSEDTLTQYSYEDNNTYSKVSIHYLLGEDKKELMHVAFEENSTLLGKKETMNLTLVKRGDENGSFTITSDSIEEFKDGNDTNISRFSSNGDISDDSTLLLFAGSVSSENNSTEVETTTVREDNRVICNRNPNKEPDIKLYELNITGGNLEDGAYLIFPPETVVNELSSLEIYEQSIGSFRVDGDKAQGGLRGDSYEDILDKLIIIRLIESQESTDMFKIVVNEDKPTLEIVKN</sequence>
<feature type="region of interest" description="Disordered" evidence="1">
    <location>
        <begin position="82"/>
        <end position="138"/>
    </location>
</feature>
<organism evidence="2">
    <name type="scientific">hydrothermal vent metagenome</name>
    <dbReference type="NCBI Taxonomy" id="652676"/>
    <lineage>
        <taxon>unclassified sequences</taxon>
        <taxon>metagenomes</taxon>
        <taxon>ecological metagenomes</taxon>
    </lineage>
</organism>
<reference evidence="2" key="1">
    <citation type="submission" date="2016-10" db="EMBL/GenBank/DDBJ databases">
        <authorList>
            <person name="de Groot N.N."/>
        </authorList>
    </citation>
    <scope>NUCLEOTIDE SEQUENCE</scope>
</reference>
<dbReference type="EMBL" id="FPHE01000081">
    <property type="protein sequence ID" value="SFV57899.1"/>
    <property type="molecule type" value="Genomic_DNA"/>
</dbReference>
<gene>
    <name evidence="2" type="ORF">MNB_SV-12-1141</name>
</gene>
<evidence type="ECO:0000256" key="1">
    <source>
        <dbReference type="SAM" id="MobiDB-lite"/>
    </source>
</evidence>
<proteinExistence type="predicted"/>
<accession>A0A1W1BWJ1</accession>
<dbReference type="PROSITE" id="PS51257">
    <property type="entry name" value="PROKAR_LIPOPROTEIN"/>
    <property type="match status" value="1"/>
</dbReference>
<name>A0A1W1BWJ1_9ZZZZ</name>
<feature type="compositionally biased region" description="Polar residues" evidence="1">
    <location>
        <begin position="91"/>
        <end position="138"/>
    </location>
</feature>
<dbReference type="AlphaFoldDB" id="A0A1W1BWJ1"/>
<evidence type="ECO:0000313" key="2">
    <source>
        <dbReference type="EMBL" id="SFV57899.1"/>
    </source>
</evidence>